<dbReference type="InterPro" id="IPR036291">
    <property type="entry name" value="NAD(P)-bd_dom_sf"/>
</dbReference>
<dbReference type="EMBL" id="CP045201">
    <property type="protein sequence ID" value="QOL81850.1"/>
    <property type="molecule type" value="Genomic_DNA"/>
</dbReference>
<dbReference type="CDD" id="cd05233">
    <property type="entry name" value="SDR_c"/>
    <property type="match status" value="1"/>
</dbReference>
<sequence length="281" mass="29345">MTYHPAIVPGTVAVVTGGASGIGLAAARRFGAAGMSVVIADLPGEALQAAQETLSADGHQVFAQPTDVSSRADIEALKRAAEAIGPISIVMSNAGREGGGGLFAGEAVWRKTLETNLWGAIHCAQVFVPDMIAGDAPGAMICTGSKQGITLPPGDTAYNVSKAALKALTESLSHDLVQQTGGRVSAHLLIPGFTFTGLTRAKGVSEKPDAAWSAEQVVDHMMERLAEGDFYILCPDNEVDTATDRKRMLWAAGDVAENRPALSRWHPDCAEAFKAYMAEGD</sequence>
<dbReference type="GO" id="GO:0050664">
    <property type="term" value="F:oxidoreductase activity, acting on NAD(P)H, oxygen as acceptor"/>
    <property type="evidence" value="ECO:0007669"/>
    <property type="project" value="TreeGrafter"/>
</dbReference>
<keyword evidence="5" id="KW-1185">Reference proteome</keyword>
<keyword evidence="3" id="KW-0472">Membrane</keyword>
<dbReference type="PANTHER" id="PTHR43008:SF7">
    <property type="entry name" value="SHORT CHAIN DEHYDROGENASE_REDUCTASE (AFU_ORTHOLOGUE AFUA_2G00830)"/>
    <property type="match status" value="1"/>
</dbReference>
<dbReference type="InterPro" id="IPR020904">
    <property type="entry name" value="Sc_DH/Rdtase_CS"/>
</dbReference>
<reference evidence="4 5" key="1">
    <citation type="submission" date="2019-10" db="EMBL/GenBank/DDBJ databases">
        <title>Pseudopuniceibacterium sp. HQ09 islated from Antarctica.</title>
        <authorList>
            <person name="Liao L."/>
            <person name="Su S."/>
            <person name="Chen B."/>
            <person name="Yu Y."/>
        </authorList>
    </citation>
    <scope>NUCLEOTIDE SEQUENCE [LARGE SCALE GENOMIC DNA]</scope>
    <source>
        <strain evidence="4 5">HQ09</strain>
    </source>
</reference>
<feature type="transmembrane region" description="Helical" evidence="3">
    <location>
        <begin position="6"/>
        <end position="27"/>
    </location>
</feature>
<dbReference type="PRINTS" id="PR00081">
    <property type="entry name" value="GDHRDH"/>
</dbReference>
<gene>
    <name evidence="4" type="ORF">F3W81_14060</name>
</gene>
<dbReference type="SUPFAM" id="SSF51735">
    <property type="entry name" value="NAD(P)-binding Rossmann-fold domains"/>
    <property type="match status" value="1"/>
</dbReference>
<evidence type="ECO:0000313" key="4">
    <source>
        <dbReference type="EMBL" id="QOL81850.1"/>
    </source>
</evidence>
<protein>
    <submittedName>
        <fullName evidence="4">SDR family NAD(P)-dependent oxidoreductase</fullName>
    </submittedName>
</protein>
<keyword evidence="3" id="KW-0812">Transmembrane</keyword>
<dbReference type="PANTHER" id="PTHR43008">
    <property type="entry name" value="BENZIL REDUCTASE"/>
    <property type="match status" value="1"/>
</dbReference>
<dbReference type="KEGG" id="pshq:F3W81_14060"/>
<keyword evidence="2" id="KW-0560">Oxidoreductase</keyword>
<name>A0A7L9WRX5_9RHOB</name>
<comment type="similarity">
    <text evidence="1">Belongs to the short-chain dehydrogenases/reductases (SDR) family.</text>
</comment>
<dbReference type="InterPro" id="IPR002347">
    <property type="entry name" value="SDR_fam"/>
</dbReference>
<accession>A0A7L9WRX5</accession>
<dbReference type="PROSITE" id="PS00061">
    <property type="entry name" value="ADH_SHORT"/>
    <property type="match status" value="1"/>
</dbReference>
<evidence type="ECO:0000256" key="2">
    <source>
        <dbReference type="ARBA" id="ARBA00023002"/>
    </source>
</evidence>
<dbReference type="Gene3D" id="3.40.50.720">
    <property type="entry name" value="NAD(P)-binding Rossmann-like Domain"/>
    <property type="match status" value="1"/>
</dbReference>
<evidence type="ECO:0000313" key="5">
    <source>
        <dbReference type="Proteomes" id="UP000594118"/>
    </source>
</evidence>
<dbReference type="AlphaFoldDB" id="A0A7L9WRX5"/>
<keyword evidence="3" id="KW-1133">Transmembrane helix</keyword>
<evidence type="ECO:0000256" key="1">
    <source>
        <dbReference type="ARBA" id="ARBA00006484"/>
    </source>
</evidence>
<dbReference type="Pfam" id="PF00106">
    <property type="entry name" value="adh_short"/>
    <property type="match status" value="1"/>
</dbReference>
<evidence type="ECO:0000256" key="3">
    <source>
        <dbReference type="SAM" id="Phobius"/>
    </source>
</evidence>
<proteinExistence type="inferred from homology"/>
<dbReference type="RefSeq" id="WP_193079767.1">
    <property type="nucleotide sequence ID" value="NZ_CP045201.1"/>
</dbReference>
<dbReference type="Proteomes" id="UP000594118">
    <property type="component" value="Chromosome"/>
</dbReference>
<organism evidence="4 5">
    <name type="scientific">Pseudooceanicola spongiae</name>
    <dbReference type="NCBI Taxonomy" id="2613965"/>
    <lineage>
        <taxon>Bacteria</taxon>
        <taxon>Pseudomonadati</taxon>
        <taxon>Pseudomonadota</taxon>
        <taxon>Alphaproteobacteria</taxon>
        <taxon>Rhodobacterales</taxon>
        <taxon>Paracoccaceae</taxon>
        <taxon>Pseudooceanicola</taxon>
    </lineage>
</organism>